<protein>
    <submittedName>
        <fullName evidence="1">Transposon Ty3-G Gag-Pol polyprotein</fullName>
    </submittedName>
</protein>
<dbReference type="STRING" id="3821.A0A151SQB3"/>
<sequence length="84" mass="9894">MDIPECKWDNITMDFLVGLPRSTRNCDVILGIINRLTKCVHFLLVNKKWSLEKLTQLYIREIVQLHGVPSSIIYNLDLRFTSRF</sequence>
<dbReference type="Proteomes" id="UP000075243">
    <property type="component" value="Chromosome 11"/>
</dbReference>
<dbReference type="GO" id="GO:0003676">
    <property type="term" value="F:nucleic acid binding"/>
    <property type="evidence" value="ECO:0007669"/>
    <property type="project" value="InterPro"/>
</dbReference>
<dbReference type="Gene3D" id="3.30.420.10">
    <property type="entry name" value="Ribonuclease H-like superfamily/Ribonuclease H"/>
    <property type="match status" value="1"/>
</dbReference>
<proteinExistence type="predicted"/>
<keyword evidence="2" id="KW-1185">Reference proteome</keyword>
<dbReference type="Gramene" id="C.cajan_03118.t">
    <property type="protein sequence ID" value="C.cajan_03118.t.cds1"/>
    <property type="gene ID" value="C.cajan_03118"/>
</dbReference>
<dbReference type="PANTHER" id="PTHR45835:SF99">
    <property type="entry name" value="CHROMO DOMAIN-CONTAINING PROTEIN-RELATED"/>
    <property type="match status" value="1"/>
</dbReference>
<dbReference type="AlphaFoldDB" id="A0A151SQB3"/>
<name>A0A151SQB3_CAJCA</name>
<dbReference type="EMBL" id="CM003613">
    <property type="protein sequence ID" value="KYP56939.1"/>
    <property type="molecule type" value="Genomic_DNA"/>
</dbReference>
<dbReference type="InterPro" id="IPR012337">
    <property type="entry name" value="RNaseH-like_sf"/>
</dbReference>
<dbReference type="PANTHER" id="PTHR45835">
    <property type="entry name" value="YALI0A06105P"/>
    <property type="match status" value="1"/>
</dbReference>
<evidence type="ECO:0000313" key="1">
    <source>
        <dbReference type="EMBL" id="KYP56939.1"/>
    </source>
</evidence>
<dbReference type="SUPFAM" id="SSF53098">
    <property type="entry name" value="Ribonuclease H-like"/>
    <property type="match status" value="1"/>
</dbReference>
<organism evidence="1 2">
    <name type="scientific">Cajanus cajan</name>
    <name type="common">Pigeon pea</name>
    <name type="synonym">Cajanus indicus</name>
    <dbReference type="NCBI Taxonomy" id="3821"/>
    <lineage>
        <taxon>Eukaryota</taxon>
        <taxon>Viridiplantae</taxon>
        <taxon>Streptophyta</taxon>
        <taxon>Embryophyta</taxon>
        <taxon>Tracheophyta</taxon>
        <taxon>Spermatophyta</taxon>
        <taxon>Magnoliopsida</taxon>
        <taxon>eudicotyledons</taxon>
        <taxon>Gunneridae</taxon>
        <taxon>Pentapetalae</taxon>
        <taxon>rosids</taxon>
        <taxon>fabids</taxon>
        <taxon>Fabales</taxon>
        <taxon>Fabaceae</taxon>
        <taxon>Papilionoideae</taxon>
        <taxon>50 kb inversion clade</taxon>
        <taxon>NPAAA clade</taxon>
        <taxon>indigoferoid/millettioid clade</taxon>
        <taxon>Phaseoleae</taxon>
        <taxon>Cajanus</taxon>
    </lineage>
</organism>
<evidence type="ECO:0000313" key="2">
    <source>
        <dbReference type="Proteomes" id="UP000075243"/>
    </source>
</evidence>
<dbReference type="InterPro" id="IPR036397">
    <property type="entry name" value="RNaseH_sf"/>
</dbReference>
<accession>A0A151SQB3</accession>
<reference evidence="1 2" key="1">
    <citation type="journal article" date="2012" name="Nat. Biotechnol.">
        <title>Draft genome sequence of pigeonpea (Cajanus cajan), an orphan legume crop of resource-poor farmers.</title>
        <authorList>
            <person name="Varshney R.K."/>
            <person name="Chen W."/>
            <person name="Li Y."/>
            <person name="Bharti A.K."/>
            <person name="Saxena R.K."/>
            <person name="Schlueter J.A."/>
            <person name="Donoghue M.T."/>
            <person name="Azam S."/>
            <person name="Fan G."/>
            <person name="Whaley A.M."/>
            <person name="Farmer A.D."/>
            <person name="Sheridan J."/>
            <person name="Iwata A."/>
            <person name="Tuteja R."/>
            <person name="Penmetsa R.V."/>
            <person name="Wu W."/>
            <person name="Upadhyaya H.D."/>
            <person name="Yang S.P."/>
            <person name="Shah T."/>
            <person name="Saxena K.B."/>
            <person name="Michael T."/>
            <person name="McCombie W.R."/>
            <person name="Yang B."/>
            <person name="Zhang G."/>
            <person name="Yang H."/>
            <person name="Wang J."/>
            <person name="Spillane C."/>
            <person name="Cook D.R."/>
            <person name="May G.D."/>
            <person name="Xu X."/>
            <person name="Jackson S.A."/>
        </authorList>
    </citation>
    <scope>NUCLEOTIDE SEQUENCE [LARGE SCALE GENOMIC DNA]</scope>
    <source>
        <strain evidence="2">cv. Asha</strain>
    </source>
</reference>
<gene>
    <name evidence="1" type="ORF">KK1_003190</name>
</gene>